<dbReference type="InterPro" id="IPR043502">
    <property type="entry name" value="DNA/RNA_pol_sf"/>
</dbReference>
<dbReference type="EMBL" id="JASPKY010000487">
    <property type="protein sequence ID" value="KAK9695234.1"/>
    <property type="molecule type" value="Genomic_DNA"/>
</dbReference>
<feature type="region of interest" description="Disordered" evidence="10">
    <location>
        <begin position="63"/>
        <end position="86"/>
    </location>
</feature>
<dbReference type="GO" id="GO:0004519">
    <property type="term" value="F:endonuclease activity"/>
    <property type="evidence" value="ECO:0007669"/>
    <property type="project" value="UniProtKB-KW"/>
</dbReference>
<evidence type="ECO:0000256" key="1">
    <source>
        <dbReference type="ARBA" id="ARBA00012493"/>
    </source>
</evidence>
<evidence type="ECO:0000256" key="2">
    <source>
        <dbReference type="ARBA" id="ARBA00022670"/>
    </source>
</evidence>
<keyword evidence="13" id="KW-1185">Reference proteome</keyword>
<dbReference type="InterPro" id="IPR041373">
    <property type="entry name" value="RT_RNaseH"/>
</dbReference>
<dbReference type="PANTHER" id="PTHR33064">
    <property type="entry name" value="POL PROTEIN"/>
    <property type="match status" value="1"/>
</dbReference>
<evidence type="ECO:0000259" key="11">
    <source>
        <dbReference type="Pfam" id="PF17917"/>
    </source>
</evidence>
<dbReference type="InterPro" id="IPR043128">
    <property type="entry name" value="Rev_trsase/Diguanyl_cyclase"/>
</dbReference>
<keyword evidence="9 12" id="KW-0695">RNA-directed DNA polymerase</keyword>
<dbReference type="GO" id="GO:0003964">
    <property type="term" value="F:RNA-directed DNA polymerase activity"/>
    <property type="evidence" value="ECO:0007669"/>
    <property type="project" value="UniProtKB-KW"/>
</dbReference>
<keyword evidence="2" id="KW-0645">Protease</keyword>
<evidence type="ECO:0000256" key="10">
    <source>
        <dbReference type="SAM" id="MobiDB-lite"/>
    </source>
</evidence>
<evidence type="ECO:0000313" key="12">
    <source>
        <dbReference type="EMBL" id="KAK9695234.1"/>
    </source>
</evidence>
<keyword evidence="8" id="KW-0378">Hydrolase</keyword>
<dbReference type="GO" id="GO:0006508">
    <property type="term" value="P:proteolysis"/>
    <property type="evidence" value="ECO:0007669"/>
    <property type="project" value="UniProtKB-KW"/>
</dbReference>
<gene>
    <name evidence="12" type="ORF">QE152_g32688</name>
</gene>
<dbReference type="AlphaFoldDB" id="A0AAW1IY69"/>
<evidence type="ECO:0000256" key="7">
    <source>
        <dbReference type="ARBA" id="ARBA00022759"/>
    </source>
</evidence>
<sequence length="293" mass="34314">MNVNETKQEVLIELRSKSLCEAIFPLRLNSVEELLHFLHEYQTIETKRSEGVYDNTRNDPRRRLHAISDTKTKDKDGSRGEEESAQVVHNEHIDPKCYNCGFEFFKLPFGFCNSPSIFVWFVAELFKDLINESFLRSELMYLEYVISEKCIQSNPVNAVSNFPIPENVKQLHSFVGLASYFPKFIKDFAVTAKPVYDLLRKNAKFEFGKSQLEAMEALKEQLFTHRMPQRSCMTRRHPVSYFTKRTTNTESKYHSYELECLAIVYALKRFNVYLRGIKFKIITDCHSIKNVSQ</sequence>
<dbReference type="Gene3D" id="3.30.70.270">
    <property type="match status" value="1"/>
</dbReference>
<dbReference type="Pfam" id="PF17917">
    <property type="entry name" value="RT_RNaseH"/>
    <property type="match status" value="1"/>
</dbReference>
<proteinExistence type="predicted"/>
<name>A0AAW1IY69_POPJA</name>
<keyword evidence="4" id="KW-0548">Nucleotidyltransferase</keyword>
<keyword evidence="3" id="KW-0808">Transferase</keyword>
<feature type="domain" description="Reverse transcriptase RNase H-like" evidence="11">
    <location>
        <begin position="233"/>
        <end position="291"/>
    </location>
</feature>
<evidence type="ECO:0000256" key="8">
    <source>
        <dbReference type="ARBA" id="ARBA00022801"/>
    </source>
</evidence>
<dbReference type="PANTHER" id="PTHR33064:SF37">
    <property type="entry name" value="RIBONUCLEASE H"/>
    <property type="match status" value="1"/>
</dbReference>
<evidence type="ECO:0000256" key="4">
    <source>
        <dbReference type="ARBA" id="ARBA00022695"/>
    </source>
</evidence>
<keyword evidence="7" id="KW-0255">Endonuclease</keyword>
<dbReference type="EC" id="2.7.7.49" evidence="1"/>
<comment type="caution">
    <text evidence="12">The sequence shown here is derived from an EMBL/GenBank/DDBJ whole genome shotgun (WGS) entry which is preliminary data.</text>
</comment>
<protein>
    <recommendedName>
        <fullName evidence="1">RNA-directed DNA polymerase</fullName>
        <ecNumber evidence="1">2.7.7.49</ecNumber>
    </recommendedName>
</protein>
<keyword evidence="6" id="KW-0064">Aspartyl protease</keyword>
<keyword evidence="5" id="KW-0540">Nuclease</keyword>
<evidence type="ECO:0000256" key="9">
    <source>
        <dbReference type="ARBA" id="ARBA00022918"/>
    </source>
</evidence>
<feature type="compositionally biased region" description="Basic and acidic residues" evidence="10">
    <location>
        <begin position="63"/>
        <end position="82"/>
    </location>
</feature>
<organism evidence="12 13">
    <name type="scientific">Popillia japonica</name>
    <name type="common">Japanese beetle</name>
    <dbReference type="NCBI Taxonomy" id="7064"/>
    <lineage>
        <taxon>Eukaryota</taxon>
        <taxon>Metazoa</taxon>
        <taxon>Ecdysozoa</taxon>
        <taxon>Arthropoda</taxon>
        <taxon>Hexapoda</taxon>
        <taxon>Insecta</taxon>
        <taxon>Pterygota</taxon>
        <taxon>Neoptera</taxon>
        <taxon>Endopterygota</taxon>
        <taxon>Coleoptera</taxon>
        <taxon>Polyphaga</taxon>
        <taxon>Scarabaeiformia</taxon>
        <taxon>Scarabaeidae</taxon>
        <taxon>Rutelinae</taxon>
        <taxon>Popillia</taxon>
    </lineage>
</organism>
<evidence type="ECO:0000256" key="6">
    <source>
        <dbReference type="ARBA" id="ARBA00022750"/>
    </source>
</evidence>
<dbReference type="Proteomes" id="UP001458880">
    <property type="component" value="Unassembled WGS sequence"/>
</dbReference>
<reference evidence="12 13" key="1">
    <citation type="journal article" date="2024" name="BMC Genomics">
        <title>De novo assembly and annotation of Popillia japonica's genome with initial clues to its potential as an invasive pest.</title>
        <authorList>
            <person name="Cucini C."/>
            <person name="Boschi S."/>
            <person name="Funari R."/>
            <person name="Cardaioli E."/>
            <person name="Iannotti N."/>
            <person name="Marturano G."/>
            <person name="Paoli F."/>
            <person name="Bruttini M."/>
            <person name="Carapelli A."/>
            <person name="Frati F."/>
            <person name="Nardi F."/>
        </authorList>
    </citation>
    <scope>NUCLEOTIDE SEQUENCE [LARGE SCALE GENOMIC DNA]</scope>
    <source>
        <strain evidence="12">DMR45628</strain>
    </source>
</reference>
<evidence type="ECO:0000313" key="13">
    <source>
        <dbReference type="Proteomes" id="UP001458880"/>
    </source>
</evidence>
<dbReference type="SUPFAM" id="SSF56672">
    <property type="entry name" value="DNA/RNA polymerases"/>
    <property type="match status" value="1"/>
</dbReference>
<evidence type="ECO:0000256" key="3">
    <source>
        <dbReference type="ARBA" id="ARBA00022679"/>
    </source>
</evidence>
<accession>A0AAW1IY69</accession>
<dbReference type="FunFam" id="3.30.70.270:FF:000020">
    <property type="entry name" value="Transposon Tf2-6 polyprotein-like Protein"/>
    <property type="match status" value="1"/>
</dbReference>
<evidence type="ECO:0000256" key="5">
    <source>
        <dbReference type="ARBA" id="ARBA00022722"/>
    </source>
</evidence>
<dbReference type="GO" id="GO:0004190">
    <property type="term" value="F:aspartic-type endopeptidase activity"/>
    <property type="evidence" value="ECO:0007669"/>
    <property type="project" value="UniProtKB-KW"/>
</dbReference>
<dbReference type="InterPro" id="IPR051320">
    <property type="entry name" value="Viral_Replic_Matur_Polypro"/>
</dbReference>